<evidence type="ECO:0000313" key="6">
    <source>
        <dbReference type="EMBL" id="MBC8587164.1"/>
    </source>
</evidence>
<dbReference type="InterPro" id="IPR029016">
    <property type="entry name" value="GAF-like_dom_sf"/>
</dbReference>
<evidence type="ECO:0000256" key="4">
    <source>
        <dbReference type="ARBA" id="ARBA00023163"/>
    </source>
</evidence>
<dbReference type="Pfam" id="PF25601">
    <property type="entry name" value="AAA_lid_14"/>
    <property type="match status" value="1"/>
</dbReference>
<dbReference type="SUPFAM" id="SSF55781">
    <property type="entry name" value="GAF domain-like"/>
    <property type="match status" value="1"/>
</dbReference>
<dbReference type="Gene3D" id="1.10.8.60">
    <property type="match status" value="1"/>
</dbReference>
<name>A0A926EVD7_9FIRM</name>
<dbReference type="PANTHER" id="PTHR32071">
    <property type="entry name" value="TRANSCRIPTIONAL REGULATORY PROTEIN"/>
    <property type="match status" value="1"/>
</dbReference>
<dbReference type="InterPro" id="IPR003593">
    <property type="entry name" value="AAA+_ATPase"/>
</dbReference>
<dbReference type="PROSITE" id="PS00688">
    <property type="entry name" value="SIGMA54_INTERACT_3"/>
    <property type="match status" value="1"/>
</dbReference>
<dbReference type="InterPro" id="IPR025944">
    <property type="entry name" value="Sigma_54_int_dom_CS"/>
</dbReference>
<keyword evidence="3" id="KW-0805">Transcription regulation</keyword>
<dbReference type="Proteomes" id="UP000601171">
    <property type="component" value="Unassembled WGS sequence"/>
</dbReference>
<dbReference type="InterPro" id="IPR027417">
    <property type="entry name" value="P-loop_NTPase"/>
</dbReference>
<dbReference type="SUPFAM" id="SSF52540">
    <property type="entry name" value="P-loop containing nucleoside triphosphate hydrolases"/>
    <property type="match status" value="1"/>
</dbReference>
<comment type="caution">
    <text evidence="6">The sequence shown here is derived from an EMBL/GenBank/DDBJ whole genome shotgun (WGS) entry which is preliminary data.</text>
</comment>
<dbReference type="InterPro" id="IPR002078">
    <property type="entry name" value="Sigma_54_int"/>
</dbReference>
<reference evidence="6" key="1">
    <citation type="submission" date="2020-08" db="EMBL/GenBank/DDBJ databases">
        <title>Genome public.</title>
        <authorList>
            <person name="Liu C."/>
            <person name="Sun Q."/>
        </authorList>
    </citation>
    <scope>NUCLEOTIDE SEQUENCE</scope>
    <source>
        <strain evidence="6">BX21</strain>
    </source>
</reference>
<dbReference type="InterPro" id="IPR009057">
    <property type="entry name" value="Homeodomain-like_sf"/>
</dbReference>
<dbReference type="GO" id="GO:0005524">
    <property type="term" value="F:ATP binding"/>
    <property type="evidence" value="ECO:0007669"/>
    <property type="project" value="UniProtKB-KW"/>
</dbReference>
<dbReference type="PROSITE" id="PS50045">
    <property type="entry name" value="SIGMA54_INTERACT_4"/>
    <property type="match status" value="1"/>
</dbReference>
<dbReference type="CDD" id="cd00009">
    <property type="entry name" value="AAA"/>
    <property type="match status" value="1"/>
</dbReference>
<dbReference type="InterPro" id="IPR058031">
    <property type="entry name" value="AAA_lid_NorR"/>
</dbReference>
<dbReference type="GO" id="GO:0006355">
    <property type="term" value="P:regulation of DNA-templated transcription"/>
    <property type="evidence" value="ECO:0007669"/>
    <property type="project" value="InterPro"/>
</dbReference>
<dbReference type="Gene3D" id="3.30.450.20">
    <property type="entry name" value="PAS domain"/>
    <property type="match status" value="1"/>
</dbReference>
<dbReference type="EMBL" id="JACRTG010000008">
    <property type="protein sequence ID" value="MBC8587164.1"/>
    <property type="molecule type" value="Genomic_DNA"/>
</dbReference>
<organism evidence="6 7">
    <name type="scientific">Paratissierella segnis</name>
    <dbReference type="NCBI Taxonomy" id="2763679"/>
    <lineage>
        <taxon>Bacteria</taxon>
        <taxon>Bacillati</taxon>
        <taxon>Bacillota</taxon>
        <taxon>Tissierellia</taxon>
        <taxon>Tissierellales</taxon>
        <taxon>Tissierellaceae</taxon>
        <taxon>Paratissierella</taxon>
    </lineage>
</organism>
<keyword evidence="1" id="KW-0547">Nucleotide-binding</keyword>
<evidence type="ECO:0000256" key="2">
    <source>
        <dbReference type="ARBA" id="ARBA00022840"/>
    </source>
</evidence>
<evidence type="ECO:0000256" key="3">
    <source>
        <dbReference type="ARBA" id="ARBA00023015"/>
    </source>
</evidence>
<dbReference type="PANTHER" id="PTHR32071:SF57">
    <property type="entry name" value="C4-DICARBOXYLATE TRANSPORT TRANSCRIPTIONAL REGULATORY PROTEIN DCTD"/>
    <property type="match status" value="1"/>
</dbReference>
<dbReference type="Pfam" id="PF00158">
    <property type="entry name" value="Sigma54_activat"/>
    <property type="match status" value="1"/>
</dbReference>
<dbReference type="RefSeq" id="WP_262428636.1">
    <property type="nucleotide sequence ID" value="NZ_JACRTG010000008.1"/>
</dbReference>
<dbReference type="SMART" id="SM00382">
    <property type="entry name" value="AAA"/>
    <property type="match status" value="1"/>
</dbReference>
<dbReference type="Gene3D" id="3.40.50.300">
    <property type="entry name" value="P-loop containing nucleotide triphosphate hydrolases"/>
    <property type="match status" value="1"/>
</dbReference>
<evidence type="ECO:0000313" key="7">
    <source>
        <dbReference type="Proteomes" id="UP000601171"/>
    </source>
</evidence>
<evidence type="ECO:0000259" key="5">
    <source>
        <dbReference type="PROSITE" id="PS50045"/>
    </source>
</evidence>
<protein>
    <submittedName>
        <fullName evidence="6">Sigma 54-interacting transcriptional regulator</fullName>
    </submittedName>
</protein>
<keyword evidence="4" id="KW-0804">Transcription</keyword>
<proteinExistence type="predicted"/>
<sequence length="578" mass="65313">MSLLKGIRSEVQHMIEAMYAVTNIDFTIVDENLYRIAATNNLKYSVGKKAPFHSAFHHCIETGKQIFIEDARSSPICLDCANKVNCSELSELCIPIHYNDNIIGVLGMCAFNERAKDNLINNRDSYARFEKQLSSIISTILGEKEYGMMLEYKSLELMTLINSLNEGIIILNHNKEVITINNYIIDKLGLDINQIPPIYNILPDKIFKKLIENNFKGEIGPVKLGGFEFIINSSPILIKDKKQGVVLVLSDFRKMKESVLKSNLSKDIITFDDIIGESEVLLEARRQAIQVAGKDVSVLLFGESGTGKEVFARAIHTASCRKDNVFMAINCGAIPENLIESELFGYEKGSFTGANRTGKVGKFEASKDGTLFLDEIGDLPYSMQVNLLRALEEKEITRVGGNEPIKVNPRIISATNKDLANMVAQHLFREDLFYRLNIIPIHIPPLRERGFDVIILARYFLRYFSEVYDKNLDGFTAECEQLLLQYNYPGNIRELKNLIEYAVIFEENSLVSLETIKSKIGFKKERLNNLSLAELTKAYEKSVIENELQLAGECLDAKRDVARKLGISIATLYRKLED</sequence>
<keyword evidence="2" id="KW-0067">ATP-binding</keyword>
<dbReference type="InterPro" id="IPR025662">
    <property type="entry name" value="Sigma_54_int_dom_ATP-bd_1"/>
</dbReference>
<dbReference type="AlphaFoldDB" id="A0A926EVD7"/>
<dbReference type="PROSITE" id="PS00675">
    <property type="entry name" value="SIGMA54_INTERACT_1"/>
    <property type="match status" value="1"/>
</dbReference>
<keyword evidence="7" id="KW-1185">Reference proteome</keyword>
<evidence type="ECO:0000256" key="1">
    <source>
        <dbReference type="ARBA" id="ARBA00022741"/>
    </source>
</evidence>
<accession>A0A926EVD7</accession>
<dbReference type="FunFam" id="3.40.50.300:FF:000006">
    <property type="entry name" value="DNA-binding transcriptional regulator NtrC"/>
    <property type="match status" value="1"/>
</dbReference>
<dbReference type="Gene3D" id="1.10.10.60">
    <property type="entry name" value="Homeodomain-like"/>
    <property type="match status" value="1"/>
</dbReference>
<feature type="domain" description="Sigma-54 factor interaction" evidence="5">
    <location>
        <begin position="274"/>
        <end position="504"/>
    </location>
</feature>
<dbReference type="Gene3D" id="3.30.450.40">
    <property type="match status" value="1"/>
</dbReference>
<gene>
    <name evidence="6" type="ORF">H8707_02755</name>
</gene>
<dbReference type="SUPFAM" id="SSF46689">
    <property type="entry name" value="Homeodomain-like"/>
    <property type="match status" value="1"/>
</dbReference>